<gene>
    <name evidence="3" type="ORF">dnl_58000</name>
</gene>
<evidence type="ECO:0000313" key="3">
    <source>
        <dbReference type="EMBL" id="QTA83396.1"/>
    </source>
</evidence>
<dbReference type="InterPro" id="IPR000073">
    <property type="entry name" value="AB_hydrolase_1"/>
</dbReference>
<keyword evidence="3" id="KW-0645">Protease</keyword>
<evidence type="ECO:0000259" key="2">
    <source>
        <dbReference type="Pfam" id="PF00561"/>
    </source>
</evidence>
<dbReference type="Gene3D" id="3.40.50.1820">
    <property type="entry name" value="alpha/beta hydrolase"/>
    <property type="match status" value="1"/>
</dbReference>
<feature type="transmembrane region" description="Helical" evidence="1">
    <location>
        <begin position="6"/>
        <end position="25"/>
    </location>
</feature>
<dbReference type="RefSeq" id="WP_207689252.1">
    <property type="nucleotide sequence ID" value="NZ_CP061799.1"/>
</dbReference>
<dbReference type="SUPFAM" id="SSF53474">
    <property type="entry name" value="alpha/beta-Hydrolases"/>
    <property type="match status" value="1"/>
</dbReference>
<feature type="domain" description="AB hydrolase-1" evidence="2">
    <location>
        <begin position="82"/>
        <end position="186"/>
    </location>
</feature>
<keyword evidence="1" id="KW-0812">Transmembrane</keyword>
<dbReference type="AlphaFoldDB" id="A0A975GJ83"/>
<dbReference type="KEGG" id="dli:dnl_58000"/>
<dbReference type="InterPro" id="IPR029058">
    <property type="entry name" value="AB_hydrolase_fold"/>
</dbReference>
<keyword evidence="4" id="KW-1185">Reference proteome</keyword>
<reference evidence="3" key="1">
    <citation type="journal article" date="2021" name="Microb. Physiol.">
        <title>Proteogenomic Insights into the Physiology of Marine, Sulfate-Reducing, Filamentous Desulfonema limicola and Desulfonema magnum.</title>
        <authorList>
            <person name="Schnaars V."/>
            <person name="Wohlbrand L."/>
            <person name="Scheve S."/>
            <person name="Hinrichs C."/>
            <person name="Reinhardt R."/>
            <person name="Rabus R."/>
        </authorList>
    </citation>
    <scope>NUCLEOTIDE SEQUENCE</scope>
    <source>
        <strain evidence="3">5ac10</strain>
    </source>
</reference>
<name>A0A975GJ83_9BACT</name>
<evidence type="ECO:0000313" key="4">
    <source>
        <dbReference type="Proteomes" id="UP000663720"/>
    </source>
</evidence>
<keyword evidence="3" id="KW-0031">Aminopeptidase</keyword>
<protein>
    <submittedName>
        <fullName evidence="3">Serine aminopeptidase, S33-type</fullName>
    </submittedName>
</protein>
<dbReference type="EMBL" id="CP061799">
    <property type="protein sequence ID" value="QTA83396.1"/>
    <property type="molecule type" value="Genomic_DNA"/>
</dbReference>
<dbReference type="Proteomes" id="UP000663720">
    <property type="component" value="Chromosome"/>
</dbReference>
<sequence length="278" mass="31438">MKSLISAASWILILYFSYCTLLFFLQRYILFPRDLIQVPLSSQTSVQGLEKLWINSDQGKTEAWFIKPGQSVNQIQSNKPAPLLIFAHGNAEIIDFWVDEFKNVTDMGINVLLVEYPGYGRSDGIPSQTSITEAFIRVYDMIISRPDVDPEKIILMGRSLGGGAVCQVAANRPCAALILMSTFISTKSFSKKYFVPDFLMRDPFDNLEVIKNYPNPVLVIHGKKDEVIPFEHGKILAETASKSTRIEYMCGHNDCPPDWKNFWQDVKNFLNSAGIIQL</sequence>
<keyword evidence="1" id="KW-1133">Transmembrane helix</keyword>
<keyword evidence="3" id="KW-0378">Hydrolase</keyword>
<organism evidence="3 4">
    <name type="scientific">Desulfonema limicola</name>
    <dbReference type="NCBI Taxonomy" id="45656"/>
    <lineage>
        <taxon>Bacteria</taxon>
        <taxon>Pseudomonadati</taxon>
        <taxon>Thermodesulfobacteriota</taxon>
        <taxon>Desulfobacteria</taxon>
        <taxon>Desulfobacterales</taxon>
        <taxon>Desulfococcaceae</taxon>
        <taxon>Desulfonema</taxon>
    </lineage>
</organism>
<evidence type="ECO:0000256" key="1">
    <source>
        <dbReference type="SAM" id="Phobius"/>
    </source>
</evidence>
<dbReference type="PANTHER" id="PTHR12277">
    <property type="entry name" value="ALPHA/BETA HYDROLASE DOMAIN-CONTAINING PROTEIN"/>
    <property type="match status" value="1"/>
</dbReference>
<dbReference type="PANTHER" id="PTHR12277:SF79">
    <property type="entry name" value="XAA-PRO DIPEPTIDYL-PEPTIDASE-RELATED"/>
    <property type="match status" value="1"/>
</dbReference>
<keyword evidence="1" id="KW-0472">Membrane</keyword>
<accession>A0A975GJ83</accession>
<dbReference type="Pfam" id="PF00561">
    <property type="entry name" value="Abhydrolase_1"/>
    <property type="match status" value="1"/>
</dbReference>
<dbReference type="GO" id="GO:0004177">
    <property type="term" value="F:aminopeptidase activity"/>
    <property type="evidence" value="ECO:0007669"/>
    <property type="project" value="UniProtKB-KW"/>
</dbReference>
<proteinExistence type="predicted"/>